<dbReference type="SUPFAM" id="SSF53098">
    <property type="entry name" value="Ribonuclease H-like"/>
    <property type="match status" value="1"/>
</dbReference>
<organism evidence="1 2">
    <name type="scientific">Pristionchus pacificus</name>
    <name type="common">Parasitic nematode worm</name>
    <dbReference type="NCBI Taxonomy" id="54126"/>
    <lineage>
        <taxon>Eukaryota</taxon>
        <taxon>Metazoa</taxon>
        <taxon>Ecdysozoa</taxon>
        <taxon>Nematoda</taxon>
        <taxon>Chromadorea</taxon>
        <taxon>Rhabditida</taxon>
        <taxon>Rhabditina</taxon>
        <taxon>Diplogasteromorpha</taxon>
        <taxon>Diplogasteroidea</taxon>
        <taxon>Neodiplogasteridae</taxon>
        <taxon>Pristionchus</taxon>
    </lineage>
</organism>
<sequence length="167" mass="18923">MVVGNPRCLGVQRRRRIQQSLINDTPYVAMDTEFPGVVATPLGQFKSKLLTCPIVENICVYGSGLESFTIALVVPNQKHLEKIAEEVGASGSTEVRQLLSLRHSRRSSMCTRLRIWTPDSDLLTEALKLKRRPVTQKYEDTIKDLYAKAGLDYFSQNQHFLMLILNE</sequence>
<dbReference type="InterPro" id="IPR012337">
    <property type="entry name" value="RNaseH-like_sf"/>
</dbReference>
<evidence type="ECO:0000313" key="2">
    <source>
        <dbReference type="Proteomes" id="UP000005239"/>
    </source>
</evidence>
<dbReference type="AlphaFoldDB" id="A0A2A6BU59"/>
<reference evidence="1" key="2">
    <citation type="submission" date="2022-06" db="UniProtKB">
        <authorList>
            <consortium name="EnsemblMetazoa"/>
        </authorList>
    </citation>
    <scope>IDENTIFICATION</scope>
    <source>
        <strain evidence="1">PS312</strain>
    </source>
</reference>
<protein>
    <submittedName>
        <fullName evidence="1">Uncharacterized protein</fullName>
    </submittedName>
</protein>
<keyword evidence="2" id="KW-1185">Reference proteome</keyword>
<reference evidence="2" key="1">
    <citation type="journal article" date="2008" name="Nat. Genet.">
        <title>The Pristionchus pacificus genome provides a unique perspective on nematode lifestyle and parasitism.</title>
        <authorList>
            <person name="Dieterich C."/>
            <person name="Clifton S.W."/>
            <person name="Schuster L.N."/>
            <person name="Chinwalla A."/>
            <person name="Delehaunty K."/>
            <person name="Dinkelacker I."/>
            <person name="Fulton L."/>
            <person name="Fulton R."/>
            <person name="Godfrey J."/>
            <person name="Minx P."/>
            <person name="Mitreva M."/>
            <person name="Roeseler W."/>
            <person name="Tian H."/>
            <person name="Witte H."/>
            <person name="Yang S.P."/>
            <person name="Wilson R.K."/>
            <person name="Sommer R.J."/>
        </authorList>
    </citation>
    <scope>NUCLEOTIDE SEQUENCE [LARGE SCALE GENOMIC DNA]</scope>
    <source>
        <strain evidence="2">PS312</strain>
    </source>
</reference>
<dbReference type="EnsemblMetazoa" id="PPA43387.1">
    <property type="protein sequence ID" value="PPA43387.1"/>
    <property type="gene ID" value="WBGene00281756"/>
</dbReference>
<dbReference type="OrthoDB" id="1700726at2759"/>
<evidence type="ECO:0000313" key="1">
    <source>
        <dbReference type="EnsemblMetazoa" id="PPA43387.1"/>
    </source>
</evidence>
<accession>A0A2A6BU59</accession>
<proteinExistence type="predicted"/>
<name>A0A2A6BU59_PRIPA</name>
<dbReference type="Proteomes" id="UP000005239">
    <property type="component" value="Unassembled WGS sequence"/>
</dbReference>
<accession>A0A8R1V0M5</accession>
<gene>
    <name evidence="1" type="primary">WBGene00281756</name>
</gene>
<dbReference type="SUPFAM" id="SSF56801">
    <property type="entry name" value="Acetyl-CoA synthetase-like"/>
    <property type="match status" value="1"/>
</dbReference>